<keyword evidence="2" id="KW-0812">Transmembrane</keyword>
<feature type="region of interest" description="Disordered" evidence="1">
    <location>
        <begin position="97"/>
        <end position="125"/>
    </location>
</feature>
<feature type="transmembrane region" description="Helical" evidence="2">
    <location>
        <begin position="26"/>
        <end position="46"/>
    </location>
</feature>
<evidence type="ECO:0000256" key="2">
    <source>
        <dbReference type="SAM" id="Phobius"/>
    </source>
</evidence>
<accession>A0ABR0T6K8</accession>
<protein>
    <submittedName>
        <fullName evidence="3">Uncharacterized protein</fullName>
    </submittedName>
</protein>
<dbReference type="Proteomes" id="UP001341245">
    <property type="component" value="Unassembled WGS sequence"/>
</dbReference>
<dbReference type="EMBL" id="JASGXD010000019">
    <property type="protein sequence ID" value="KAK6000062.1"/>
    <property type="molecule type" value="Genomic_DNA"/>
</dbReference>
<keyword evidence="4" id="KW-1185">Reference proteome</keyword>
<sequence length="311" mass="34576">MTGSASSQPLVVCVLLRDAIVFKIDILFLFSVILLVIYCIGIFHWIQTVDKCLFFKAVARGFVTAANYLETAKAESTVHGDSASSSQDSQVVSSGYDYRKNKNHDDASSSTEDYCSVRGRDTQSGRPTCSLDANLTSASINLLIQIIDFTVSTFDVYYPATRARRELLCQKGAFQIGWHLSPSRTTTPIHSPIAFAVSLNFPHLFKEPASLEECRREWTPNAYHCYPVVPYHFRREILARLIDICAEEMKKDKNPRAGATDPKPYTKKPASSPESTNDTPASKRARIELPPTDTSGSLKREHVSLGGTRET</sequence>
<reference evidence="3 4" key="1">
    <citation type="submission" date="2023-11" db="EMBL/GenBank/DDBJ databases">
        <title>Draft genome sequence and annotation of the polyextremotolerant black yeast-like fungus Aureobasidium pullulans NRRL 62042.</title>
        <authorList>
            <person name="Dielentheis-Frenken M.R.E."/>
            <person name="Wibberg D."/>
            <person name="Blank L.M."/>
            <person name="Tiso T."/>
        </authorList>
    </citation>
    <scope>NUCLEOTIDE SEQUENCE [LARGE SCALE GENOMIC DNA]</scope>
    <source>
        <strain evidence="3 4">NRRL 62042</strain>
    </source>
</reference>
<name>A0ABR0T6K8_AURPU</name>
<evidence type="ECO:0000313" key="3">
    <source>
        <dbReference type="EMBL" id="KAK6000062.1"/>
    </source>
</evidence>
<proteinExistence type="predicted"/>
<keyword evidence="2" id="KW-1133">Transmembrane helix</keyword>
<evidence type="ECO:0000313" key="4">
    <source>
        <dbReference type="Proteomes" id="UP001341245"/>
    </source>
</evidence>
<organism evidence="3 4">
    <name type="scientific">Aureobasidium pullulans</name>
    <name type="common">Black yeast</name>
    <name type="synonym">Pullularia pullulans</name>
    <dbReference type="NCBI Taxonomy" id="5580"/>
    <lineage>
        <taxon>Eukaryota</taxon>
        <taxon>Fungi</taxon>
        <taxon>Dikarya</taxon>
        <taxon>Ascomycota</taxon>
        <taxon>Pezizomycotina</taxon>
        <taxon>Dothideomycetes</taxon>
        <taxon>Dothideomycetidae</taxon>
        <taxon>Dothideales</taxon>
        <taxon>Saccotheciaceae</taxon>
        <taxon>Aureobasidium</taxon>
    </lineage>
</organism>
<feature type="compositionally biased region" description="Basic and acidic residues" evidence="1">
    <location>
        <begin position="97"/>
        <end position="107"/>
    </location>
</feature>
<gene>
    <name evidence="3" type="ORF">QM012_004050</name>
</gene>
<feature type="region of interest" description="Disordered" evidence="1">
    <location>
        <begin position="252"/>
        <end position="311"/>
    </location>
</feature>
<comment type="caution">
    <text evidence="3">The sequence shown here is derived from an EMBL/GenBank/DDBJ whole genome shotgun (WGS) entry which is preliminary data.</text>
</comment>
<feature type="compositionally biased region" description="Basic and acidic residues" evidence="1">
    <location>
        <begin position="298"/>
        <end position="311"/>
    </location>
</feature>
<keyword evidence="2" id="KW-0472">Membrane</keyword>
<evidence type="ECO:0000256" key="1">
    <source>
        <dbReference type="SAM" id="MobiDB-lite"/>
    </source>
</evidence>